<dbReference type="InterPro" id="IPR029063">
    <property type="entry name" value="SAM-dependent_MTases_sf"/>
</dbReference>
<organism evidence="2 3">
    <name type="scientific">Archangium minus</name>
    <dbReference type="NCBI Taxonomy" id="83450"/>
    <lineage>
        <taxon>Bacteria</taxon>
        <taxon>Pseudomonadati</taxon>
        <taxon>Myxococcota</taxon>
        <taxon>Myxococcia</taxon>
        <taxon>Myxococcales</taxon>
        <taxon>Cystobacterineae</taxon>
        <taxon>Archangiaceae</taxon>
        <taxon>Archangium</taxon>
    </lineage>
</organism>
<dbReference type="Pfam" id="PF06634">
    <property type="entry name" value="DUF1156"/>
    <property type="match status" value="1"/>
</dbReference>
<evidence type="ECO:0000313" key="2">
    <source>
        <dbReference type="EMBL" id="WNG52772.1"/>
    </source>
</evidence>
<name>A0ABY9XBJ7_9BACT</name>
<evidence type="ECO:0000313" key="3">
    <source>
        <dbReference type="Proteomes" id="UP001611383"/>
    </source>
</evidence>
<proteinExistence type="predicted"/>
<protein>
    <submittedName>
        <fullName evidence="2">DUF1156 domain-containing protein</fullName>
    </submittedName>
</protein>
<feature type="domain" description="DUF1156" evidence="1">
    <location>
        <begin position="16"/>
        <end position="74"/>
    </location>
</feature>
<reference evidence="2 3" key="1">
    <citation type="submission" date="2019-08" db="EMBL/GenBank/DDBJ databases">
        <title>Archangium and Cystobacter genomes.</title>
        <authorList>
            <person name="Chen I.-C.K."/>
            <person name="Wielgoss S."/>
        </authorList>
    </citation>
    <scope>NUCLEOTIDE SEQUENCE [LARGE SCALE GENOMIC DNA]</scope>
    <source>
        <strain evidence="2 3">Cbm 6</strain>
    </source>
</reference>
<dbReference type="Proteomes" id="UP001611383">
    <property type="component" value="Chromosome"/>
</dbReference>
<evidence type="ECO:0000259" key="1">
    <source>
        <dbReference type="Pfam" id="PF06634"/>
    </source>
</evidence>
<accession>A0ABY9XBJ7</accession>
<dbReference type="Gene3D" id="3.40.50.150">
    <property type="entry name" value="Vaccinia Virus protein VP39"/>
    <property type="match status" value="2"/>
</dbReference>
<dbReference type="EMBL" id="CP043494">
    <property type="protein sequence ID" value="WNG52772.1"/>
    <property type="molecule type" value="Genomic_DNA"/>
</dbReference>
<sequence length="958" mass="104286">MAATETYPRRLIEVDLPIATVSEHARDGRSVHHGHITAIHIWWARKPLPSCRAAALAALLIDPLDPACPEAFKTSARDVLGQLYGTTLNGDSNALRRGLLRLVSDFASWQRANDPAFRDAARTLASSAHASLFDGGTSFLADPFCGGGSIPLEGLRLGATSYASDLNPVATLISKVTLEYVQRFGHQLFAEVERWGAQITQQAREELQRFYPVVAGQMPVAYISFRRIQCEGPKCGVDVVLTSKFHLSRRGERSIGLRLAGWDGPTPRFEIAEGNLRSFPEPTVRRGAATCIKCGYTIPVERVREQLSARSGGASSALLVAVALGGPSGERSFRAPTKEDRAALAAASYAVAELERTRSDELPGEPLPPIGTLGFRVQRYGMVRWRDLFTPRQLLTLTTLVRLVREAMPDDRTPNGLGVAVRSCLALAVDRLCDYQNTGCSWNPSGSALPHLFTRQALPIIWDYGEANPLALSSGSWAGAVEHVVRGLRNAHVDTHGADVGMASASHHPLPTDCAHLLVTDPPYYDAIPYADLSDFFYVWLRRMLGADHPELFKTALVPREDEAIVNPIAGKDRDYYRRIMTAALAEARRVTRPDGIGVIIFAHKSTSGWEDLLAAMIDAGWIITASWPIDTENASRLHARNSAVLGSSIHLVCRPREHRDGRLITDTVGDWRDILSALPKRITEWMPRLAREGIVGADAIFACIGPALELFSRYARVEKVSGAIVPLDEYLEQVWATVSREALAMIFNEAETAGLEEDARITAMWLWTLAGPGSSATSEGAEDEPIDDDGGGDDALAGFSLEYDAAQKIAQGLGARLEALEHIVEVKGETARLLAVAERTNHLFGGADAAPAPKRSSKKKQMTLFAELDHAAEEQGWSDIGAPKAGATTIDRVHQAMLLFASGRGEALKRFLVQEGVGQSPLFWKLVQSFSALYPSGSDEKRWVNGVLARKNGLGFG</sequence>
<keyword evidence="3" id="KW-1185">Reference proteome</keyword>
<dbReference type="InterPro" id="IPR009537">
    <property type="entry name" value="DUF1156"/>
</dbReference>
<gene>
    <name evidence="2" type="ORF">F0U60_35680</name>
</gene>
<dbReference type="SUPFAM" id="SSF53335">
    <property type="entry name" value="S-adenosyl-L-methionine-dependent methyltransferases"/>
    <property type="match status" value="2"/>
</dbReference>